<comment type="similarity">
    <text evidence="3 9">Belongs to the TrpC family.</text>
</comment>
<dbReference type="FunFam" id="3.20.20.70:FF:000024">
    <property type="entry name" value="Indole-3-glycerol phosphate synthase"/>
    <property type="match status" value="1"/>
</dbReference>
<sequence length="257" mass="27662">MFLKRIVEAKRVEVEALRRQVEANPFPAAKDDLRSLAKAVAAPGLAVIAEVKPASPSKGVIRSKVDPVKTAQGYEAGGAAAISVLTDEPFFRGKKESLAQVRKTVKLPLLRKDFILDPLQVEESCYLGADAILLIAAMLTEQELVALRREARAYGLEVLIEVHGEDELERALAAEPDVLGINNRNLSTFETDLAVTERLRPLVPAGIPVIGESGVASLPDVQRLQAAGVDGVLIGEYLMRQSSPRAGVENLLAEVTV</sequence>
<dbReference type="InterPro" id="IPR011060">
    <property type="entry name" value="RibuloseP-bd_barrel"/>
</dbReference>
<dbReference type="GO" id="GO:0004425">
    <property type="term" value="F:indole-3-glycerol-phosphate synthase activity"/>
    <property type="evidence" value="ECO:0007669"/>
    <property type="project" value="UniProtKB-UniRule"/>
</dbReference>
<organism evidence="11 12">
    <name type="scientific">Desmospora activa DSM 45169</name>
    <dbReference type="NCBI Taxonomy" id="1121389"/>
    <lineage>
        <taxon>Bacteria</taxon>
        <taxon>Bacillati</taxon>
        <taxon>Bacillota</taxon>
        <taxon>Bacilli</taxon>
        <taxon>Bacillales</taxon>
        <taxon>Thermoactinomycetaceae</taxon>
        <taxon>Desmospora</taxon>
    </lineage>
</organism>
<comment type="catalytic activity">
    <reaction evidence="1 9">
        <text>1-(2-carboxyphenylamino)-1-deoxy-D-ribulose 5-phosphate + H(+) = (1S,2R)-1-C-(indol-3-yl)glycerol 3-phosphate + CO2 + H2O</text>
        <dbReference type="Rhea" id="RHEA:23476"/>
        <dbReference type="ChEBI" id="CHEBI:15377"/>
        <dbReference type="ChEBI" id="CHEBI:15378"/>
        <dbReference type="ChEBI" id="CHEBI:16526"/>
        <dbReference type="ChEBI" id="CHEBI:58613"/>
        <dbReference type="ChEBI" id="CHEBI:58866"/>
        <dbReference type="EC" id="4.1.1.48"/>
    </reaction>
</comment>
<comment type="pathway">
    <text evidence="2 9">Amino-acid biosynthesis; L-tryptophan biosynthesis; L-tryptophan from chorismate: step 4/5.</text>
</comment>
<dbReference type="CDD" id="cd00331">
    <property type="entry name" value="IGPS"/>
    <property type="match status" value="1"/>
</dbReference>
<dbReference type="AlphaFoldDB" id="A0A2T4Z9X3"/>
<dbReference type="EC" id="4.1.1.48" evidence="9"/>
<keyword evidence="6 9" id="KW-0822">Tryptophan biosynthesis</keyword>
<evidence type="ECO:0000256" key="6">
    <source>
        <dbReference type="ARBA" id="ARBA00022822"/>
    </source>
</evidence>
<proteinExistence type="inferred from homology"/>
<dbReference type="Gene3D" id="3.20.20.70">
    <property type="entry name" value="Aldolase class I"/>
    <property type="match status" value="1"/>
</dbReference>
<keyword evidence="7 9" id="KW-0057">Aromatic amino acid biosynthesis</keyword>
<dbReference type="InterPro" id="IPR045186">
    <property type="entry name" value="Indole-3-glycerol_P_synth"/>
</dbReference>
<evidence type="ECO:0000256" key="9">
    <source>
        <dbReference type="HAMAP-Rule" id="MF_00134"/>
    </source>
</evidence>
<evidence type="ECO:0000313" key="11">
    <source>
        <dbReference type="EMBL" id="PTM58687.1"/>
    </source>
</evidence>
<evidence type="ECO:0000256" key="4">
    <source>
        <dbReference type="ARBA" id="ARBA00022605"/>
    </source>
</evidence>
<evidence type="ECO:0000256" key="2">
    <source>
        <dbReference type="ARBA" id="ARBA00004696"/>
    </source>
</evidence>
<evidence type="ECO:0000256" key="1">
    <source>
        <dbReference type="ARBA" id="ARBA00001633"/>
    </source>
</evidence>
<dbReference type="PANTHER" id="PTHR22854:SF2">
    <property type="entry name" value="INDOLE-3-GLYCEROL-PHOSPHATE SYNTHASE"/>
    <property type="match status" value="1"/>
</dbReference>
<evidence type="ECO:0000256" key="7">
    <source>
        <dbReference type="ARBA" id="ARBA00023141"/>
    </source>
</evidence>
<dbReference type="Pfam" id="PF00218">
    <property type="entry name" value="IGPS"/>
    <property type="match status" value="1"/>
</dbReference>
<dbReference type="InterPro" id="IPR013785">
    <property type="entry name" value="Aldolase_TIM"/>
</dbReference>
<dbReference type="InterPro" id="IPR013798">
    <property type="entry name" value="Indole-3-glycerol_P_synth_dom"/>
</dbReference>
<dbReference type="EMBL" id="PZZP01000001">
    <property type="protein sequence ID" value="PTM58687.1"/>
    <property type="molecule type" value="Genomic_DNA"/>
</dbReference>
<keyword evidence="5 9" id="KW-0210">Decarboxylase</keyword>
<keyword evidence="8 9" id="KW-0456">Lyase</keyword>
<dbReference type="PANTHER" id="PTHR22854">
    <property type="entry name" value="TRYPTOPHAN BIOSYNTHESIS PROTEIN"/>
    <property type="match status" value="1"/>
</dbReference>
<dbReference type="UniPathway" id="UPA00035">
    <property type="reaction ID" value="UER00043"/>
</dbReference>
<dbReference type="GO" id="GO:0004640">
    <property type="term" value="F:phosphoribosylanthranilate isomerase activity"/>
    <property type="evidence" value="ECO:0007669"/>
    <property type="project" value="TreeGrafter"/>
</dbReference>
<keyword evidence="4 9" id="KW-0028">Amino-acid biosynthesis</keyword>
<dbReference type="Proteomes" id="UP000241639">
    <property type="component" value="Unassembled WGS sequence"/>
</dbReference>
<evidence type="ECO:0000313" key="12">
    <source>
        <dbReference type="Proteomes" id="UP000241639"/>
    </source>
</evidence>
<accession>A0A2T4Z9X3</accession>
<dbReference type="RefSeq" id="WP_107725455.1">
    <property type="nucleotide sequence ID" value="NZ_PZZP01000001.1"/>
</dbReference>
<dbReference type="HAMAP" id="MF_00134_B">
    <property type="entry name" value="IGPS_B"/>
    <property type="match status" value="1"/>
</dbReference>
<reference evidence="11 12" key="1">
    <citation type="submission" date="2018-04" db="EMBL/GenBank/DDBJ databases">
        <title>Genomic Encyclopedia of Archaeal and Bacterial Type Strains, Phase II (KMG-II): from individual species to whole genera.</title>
        <authorList>
            <person name="Goeker M."/>
        </authorList>
    </citation>
    <scope>NUCLEOTIDE SEQUENCE [LARGE SCALE GENOMIC DNA]</scope>
    <source>
        <strain evidence="11 12">DSM 45169</strain>
    </source>
</reference>
<evidence type="ECO:0000256" key="8">
    <source>
        <dbReference type="ARBA" id="ARBA00023239"/>
    </source>
</evidence>
<evidence type="ECO:0000256" key="5">
    <source>
        <dbReference type="ARBA" id="ARBA00022793"/>
    </source>
</evidence>
<dbReference type="NCBIfam" id="NF001377">
    <property type="entry name" value="PRK00278.2-4"/>
    <property type="match status" value="1"/>
</dbReference>
<gene>
    <name evidence="9" type="primary">trpC</name>
    <name evidence="11" type="ORF">C8J48_1275</name>
</gene>
<dbReference type="SUPFAM" id="SSF51366">
    <property type="entry name" value="Ribulose-phoshate binding barrel"/>
    <property type="match status" value="1"/>
</dbReference>
<protein>
    <recommendedName>
        <fullName evidence="9">Indole-3-glycerol phosphate synthase</fullName>
        <shortName evidence="9">IGPS</shortName>
        <ecNumber evidence="9">4.1.1.48</ecNumber>
    </recommendedName>
</protein>
<dbReference type="InterPro" id="IPR001468">
    <property type="entry name" value="Indole-3-GlycerolPSynthase_CS"/>
</dbReference>
<dbReference type="OrthoDB" id="9804217at2"/>
<dbReference type="GO" id="GO:0000162">
    <property type="term" value="P:L-tryptophan biosynthetic process"/>
    <property type="evidence" value="ECO:0007669"/>
    <property type="project" value="UniProtKB-UniRule"/>
</dbReference>
<evidence type="ECO:0000256" key="3">
    <source>
        <dbReference type="ARBA" id="ARBA00008737"/>
    </source>
</evidence>
<feature type="domain" description="Indole-3-glycerol phosphate synthase" evidence="10">
    <location>
        <begin position="3"/>
        <end position="251"/>
    </location>
</feature>
<evidence type="ECO:0000259" key="10">
    <source>
        <dbReference type="Pfam" id="PF00218"/>
    </source>
</evidence>
<dbReference type="PROSITE" id="PS00614">
    <property type="entry name" value="IGPS"/>
    <property type="match status" value="1"/>
</dbReference>
<comment type="caution">
    <text evidence="11">The sequence shown here is derived from an EMBL/GenBank/DDBJ whole genome shotgun (WGS) entry which is preliminary data.</text>
</comment>
<name>A0A2T4Z9X3_9BACL</name>
<keyword evidence="12" id="KW-1185">Reference proteome</keyword>